<dbReference type="PANTHER" id="PTHR10775:SF182">
    <property type="entry name" value="TRANSPOSON, EN_SPM-LIKE, TRANSPOSASE-ASSOCIATED DOMAIN PROTEIN-RELATED"/>
    <property type="match status" value="1"/>
</dbReference>
<evidence type="ECO:0000313" key="1">
    <source>
        <dbReference type="EMBL" id="KAK4397989.1"/>
    </source>
</evidence>
<reference evidence="1" key="1">
    <citation type="submission" date="2020-06" db="EMBL/GenBank/DDBJ databases">
        <authorList>
            <person name="Li T."/>
            <person name="Hu X."/>
            <person name="Zhang T."/>
            <person name="Song X."/>
            <person name="Zhang H."/>
            <person name="Dai N."/>
            <person name="Sheng W."/>
            <person name="Hou X."/>
            <person name="Wei L."/>
        </authorList>
    </citation>
    <scope>NUCLEOTIDE SEQUENCE</scope>
    <source>
        <strain evidence="1">K16</strain>
        <tissue evidence="1">Leaf</tissue>
    </source>
</reference>
<comment type="caution">
    <text evidence="1">The sequence shown here is derived from an EMBL/GenBank/DDBJ whole genome shotgun (WGS) entry which is preliminary data.</text>
</comment>
<dbReference type="Proteomes" id="UP001289374">
    <property type="component" value="Unassembled WGS sequence"/>
</dbReference>
<proteinExistence type="predicted"/>
<dbReference type="PANTHER" id="PTHR10775">
    <property type="entry name" value="OS08G0208400 PROTEIN"/>
    <property type="match status" value="1"/>
</dbReference>
<protein>
    <submittedName>
        <fullName evidence="1">Uncharacterized protein</fullName>
    </submittedName>
</protein>
<dbReference type="AlphaFoldDB" id="A0AAE1WR18"/>
<gene>
    <name evidence="1" type="ORF">Sango_1274400</name>
</gene>
<name>A0AAE1WR18_9LAMI</name>
<dbReference type="EMBL" id="JACGWL010000007">
    <property type="protein sequence ID" value="KAK4397989.1"/>
    <property type="molecule type" value="Genomic_DNA"/>
</dbReference>
<sequence length="145" mass="17103">MHIEKNVFDNIFNMVMDIKGKTKDNMNSRRDLKIICNRPELELDEYRPNVMPKAVYTLGKEQKRRVRKWIRGLKFPDGYASNLAHCIDMTELRMHGIKSHDCHGDQCNTGECTPQPPQSQSDDLRDRVQMNERYIKSRDPNWPIV</sequence>
<evidence type="ECO:0000313" key="2">
    <source>
        <dbReference type="Proteomes" id="UP001289374"/>
    </source>
</evidence>
<keyword evidence="2" id="KW-1185">Reference proteome</keyword>
<reference evidence="1" key="2">
    <citation type="journal article" date="2024" name="Plant">
        <title>Genomic evolution and insights into agronomic trait innovations of Sesamum species.</title>
        <authorList>
            <person name="Miao H."/>
            <person name="Wang L."/>
            <person name="Qu L."/>
            <person name="Liu H."/>
            <person name="Sun Y."/>
            <person name="Le M."/>
            <person name="Wang Q."/>
            <person name="Wei S."/>
            <person name="Zheng Y."/>
            <person name="Lin W."/>
            <person name="Duan Y."/>
            <person name="Cao H."/>
            <person name="Xiong S."/>
            <person name="Wang X."/>
            <person name="Wei L."/>
            <person name="Li C."/>
            <person name="Ma Q."/>
            <person name="Ju M."/>
            <person name="Zhao R."/>
            <person name="Li G."/>
            <person name="Mu C."/>
            <person name="Tian Q."/>
            <person name="Mei H."/>
            <person name="Zhang T."/>
            <person name="Gao T."/>
            <person name="Zhang H."/>
        </authorList>
    </citation>
    <scope>NUCLEOTIDE SEQUENCE</scope>
    <source>
        <strain evidence="1">K16</strain>
    </source>
</reference>
<accession>A0AAE1WR18</accession>
<organism evidence="1 2">
    <name type="scientific">Sesamum angolense</name>
    <dbReference type="NCBI Taxonomy" id="2727404"/>
    <lineage>
        <taxon>Eukaryota</taxon>
        <taxon>Viridiplantae</taxon>
        <taxon>Streptophyta</taxon>
        <taxon>Embryophyta</taxon>
        <taxon>Tracheophyta</taxon>
        <taxon>Spermatophyta</taxon>
        <taxon>Magnoliopsida</taxon>
        <taxon>eudicotyledons</taxon>
        <taxon>Gunneridae</taxon>
        <taxon>Pentapetalae</taxon>
        <taxon>asterids</taxon>
        <taxon>lamiids</taxon>
        <taxon>Lamiales</taxon>
        <taxon>Pedaliaceae</taxon>
        <taxon>Sesamum</taxon>
    </lineage>
</organism>